<proteinExistence type="predicted"/>
<dbReference type="STRING" id="395493.BegalDRAFT_0128"/>
<dbReference type="Gene3D" id="3.30.70.120">
    <property type="match status" value="1"/>
</dbReference>
<dbReference type="InterPro" id="IPR002187">
    <property type="entry name" value="N-reg_PII"/>
</dbReference>
<dbReference type="EMBL" id="JH600070">
    <property type="protein sequence ID" value="EIJ41052.1"/>
    <property type="molecule type" value="Genomic_DNA"/>
</dbReference>
<reference evidence="1 2" key="1">
    <citation type="submission" date="2011-11" db="EMBL/GenBank/DDBJ databases">
        <title>Improved High-Quality Draft sequence of Beggiatoa alba B18lD.</title>
        <authorList>
            <consortium name="US DOE Joint Genome Institute"/>
            <person name="Lucas S."/>
            <person name="Han J."/>
            <person name="Lapidus A."/>
            <person name="Cheng J.-F."/>
            <person name="Goodwin L."/>
            <person name="Pitluck S."/>
            <person name="Peters L."/>
            <person name="Mikhailova N."/>
            <person name="Held B."/>
            <person name="Detter J.C."/>
            <person name="Han C."/>
            <person name="Tapia R."/>
            <person name="Land M."/>
            <person name="Hauser L."/>
            <person name="Kyrpides N."/>
            <person name="Ivanova N."/>
            <person name="Pagani I."/>
            <person name="Samuel K."/>
            <person name="Teske A."/>
            <person name="Mueller J."/>
            <person name="Woyke T."/>
        </authorList>
    </citation>
    <scope>NUCLEOTIDE SEQUENCE [LARGE SCALE GENOMIC DNA]</scope>
    <source>
        <strain evidence="1 2">B18LD</strain>
    </source>
</reference>
<evidence type="ECO:0008006" key="3">
    <source>
        <dbReference type="Google" id="ProtNLM"/>
    </source>
</evidence>
<organism evidence="1 2">
    <name type="scientific">Beggiatoa alba B18LD</name>
    <dbReference type="NCBI Taxonomy" id="395493"/>
    <lineage>
        <taxon>Bacteria</taxon>
        <taxon>Pseudomonadati</taxon>
        <taxon>Pseudomonadota</taxon>
        <taxon>Gammaproteobacteria</taxon>
        <taxon>Thiotrichales</taxon>
        <taxon>Thiotrichaceae</taxon>
        <taxon>Beggiatoa</taxon>
    </lineage>
</organism>
<dbReference type="GO" id="GO:0006808">
    <property type="term" value="P:regulation of nitrogen utilization"/>
    <property type="evidence" value="ECO:0007669"/>
    <property type="project" value="InterPro"/>
</dbReference>
<evidence type="ECO:0000313" key="1">
    <source>
        <dbReference type="EMBL" id="EIJ41052.1"/>
    </source>
</evidence>
<name>I3CBQ9_9GAMM</name>
<dbReference type="eggNOG" id="ENOG5033JTD">
    <property type="taxonomic scope" value="Bacteria"/>
</dbReference>
<dbReference type="AlphaFoldDB" id="I3CBQ9"/>
<evidence type="ECO:0000313" key="2">
    <source>
        <dbReference type="Proteomes" id="UP000005744"/>
    </source>
</evidence>
<accession>I3CBQ9</accession>
<dbReference type="InterPro" id="IPR015867">
    <property type="entry name" value="N-reg_PII/ATP_PRibTrfase_C"/>
</dbReference>
<dbReference type="OrthoDB" id="5769870at2"/>
<dbReference type="Proteomes" id="UP000005744">
    <property type="component" value="Unassembled WGS sequence"/>
</dbReference>
<dbReference type="GO" id="GO:0030234">
    <property type="term" value="F:enzyme regulator activity"/>
    <property type="evidence" value="ECO:0007669"/>
    <property type="project" value="InterPro"/>
</dbReference>
<dbReference type="InterPro" id="IPR011322">
    <property type="entry name" value="N-reg_PII-like_a/b"/>
</dbReference>
<keyword evidence="2" id="KW-1185">Reference proteome</keyword>
<sequence>MNSKTQLADNSNNRTALSYPYRLITCILPQGEARIVLEKLRAEKGVTTANIYRARGTGSSSLYRTRFVVELEKDMLTVLVSRRRATEIFNYLYHEAHINQPHSGIIYVERVARATDYFLPEEIKQHPDLVE</sequence>
<dbReference type="Pfam" id="PF00543">
    <property type="entry name" value="P-II"/>
    <property type="match status" value="1"/>
</dbReference>
<dbReference type="RefSeq" id="WP_002682636.1">
    <property type="nucleotide sequence ID" value="NZ_JH600070.1"/>
</dbReference>
<dbReference type="SUPFAM" id="SSF54913">
    <property type="entry name" value="GlnB-like"/>
    <property type="match status" value="1"/>
</dbReference>
<protein>
    <recommendedName>
        <fullName evidence="3">Nitrogen regulatory protein PII</fullName>
    </recommendedName>
</protein>
<gene>
    <name evidence="1" type="ORF">BegalDRAFT_0128</name>
</gene>
<dbReference type="HOGENOM" id="CLU_1923477_0_0_6"/>